<evidence type="ECO:0000313" key="1">
    <source>
        <dbReference type="EMBL" id="SVC65607.1"/>
    </source>
</evidence>
<accession>A0A382NYR2</accession>
<feature type="non-terminal residue" evidence="1">
    <location>
        <position position="1"/>
    </location>
</feature>
<reference evidence="1" key="1">
    <citation type="submission" date="2018-05" db="EMBL/GenBank/DDBJ databases">
        <authorList>
            <person name="Lanie J.A."/>
            <person name="Ng W.-L."/>
            <person name="Kazmierczak K.M."/>
            <person name="Andrzejewski T.M."/>
            <person name="Davidsen T.M."/>
            <person name="Wayne K.J."/>
            <person name="Tettelin H."/>
            <person name="Glass J.I."/>
            <person name="Rusch D."/>
            <person name="Podicherti R."/>
            <person name="Tsui H.-C.T."/>
            <person name="Winkler M.E."/>
        </authorList>
    </citation>
    <scope>NUCLEOTIDE SEQUENCE</scope>
</reference>
<organism evidence="1">
    <name type="scientific">marine metagenome</name>
    <dbReference type="NCBI Taxonomy" id="408172"/>
    <lineage>
        <taxon>unclassified sequences</taxon>
        <taxon>metagenomes</taxon>
        <taxon>ecological metagenomes</taxon>
    </lineage>
</organism>
<proteinExistence type="predicted"/>
<gene>
    <name evidence="1" type="ORF">METZ01_LOCUS318461</name>
</gene>
<feature type="non-terminal residue" evidence="1">
    <location>
        <position position="260"/>
    </location>
</feature>
<protein>
    <submittedName>
        <fullName evidence="1">Uncharacterized protein</fullName>
    </submittedName>
</protein>
<sequence>VLKYIIIYGCRCSSVVEQGFCKPQVVGSSPIAGSKFYYKGFMIEGSKNTVKITVAGYGGEFVLGTVTPEQHEYWMTLGEDALSEYVWDADDYAEENRIPEEMHFANQGGWYEVSDVQHLWGCDADSSWVEIEMPNGDSIQHDSIFDLRNKYEEEEESSDIGEDYCVEDQMVREIDECYTGGGDNYSLEPGSYFTAYSSEKGTFIEADIDLDENEEFDERRLVFHTYDLDGSEFLTEVSYIYKDDDCDEPTPLDSVGGDTT</sequence>
<dbReference type="AlphaFoldDB" id="A0A382NYR2"/>
<dbReference type="EMBL" id="UINC01103321">
    <property type="protein sequence ID" value="SVC65607.1"/>
    <property type="molecule type" value="Genomic_DNA"/>
</dbReference>
<name>A0A382NYR2_9ZZZZ</name>